<organism evidence="3 4">
    <name type="scientific">Lentithecium fluviatile CBS 122367</name>
    <dbReference type="NCBI Taxonomy" id="1168545"/>
    <lineage>
        <taxon>Eukaryota</taxon>
        <taxon>Fungi</taxon>
        <taxon>Dikarya</taxon>
        <taxon>Ascomycota</taxon>
        <taxon>Pezizomycotina</taxon>
        <taxon>Dothideomycetes</taxon>
        <taxon>Pleosporomycetidae</taxon>
        <taxon>Pleosporales</taxon>
        <taxon>Massarineae</taxon>
        <taxon>Lentitheciaceae</taxon>
        <taxon>Lentithecium</taxon>
    </lineage>
</organism>
<dbReference type="GO" id="GO:0005737">
    <property type="term" value="C:cytoplasm"/>
    <property type="evidence" value="ECO:0007669"/>
    <property type="project" value="TreeGrafter"/>
</dbReference>
<protein>
    <recommendedName>
        <fullName evidence="2">UBX domain-containing protein</fullName>
    </recommendedName>
</protein>
<feature type="domain" description="UBX" evidence="2">
    <location>
        <begin position="383"/>
        <end position="456"/>
    </location>
</feature>
<dbReference type="CDD" id="cd17075">
    <property type="entry name" value="UBX1_UBXN9"/>
    <property type="match status" value="1"/>
</dbReference>
<feature type="compositionally biased region" description="Low complexity" evidence="1">
    <location>
        <begin position="282"/>
        <end position="291"/>
    </location>
</feature>
<dbReference type="CDD" id="cd01767">
    <property type="entry name" value="UBX"/>
    <property type="match status" value="1"/>
</dbReference>
<dbReference type="SUPFAM" id="SSF54236">
    <property type="entry name" value="Ubiquitin-like"/>
    <property type="match status" value="2"/>
</dbReference>
<gene>
    <name evidence="3" type="ORF">K458DRAFT_417783</name>
</gene>
<feature type="region of interest" description="Disordered" evidence="1">
    <location>
        <begin position="487"/>
        <end position="512"/>
    </location>
</feature>
<feature type="compositionally biased region" description="Pro residues" evidence="1">
    <location>
        <begin position="292"/>
        <end position="306"/>
    </location>
</feature>
<name>A0A6G1J3X4_9PLEO</name>
<dbReference type="InterPro" id="IPR001012">
    <property type="entry name" value="UBX_dom"/>
</dbReference>
<evidence type="ECO:0000256" key="1">
    <source>
        <dbReference type="SAM" id="MobiDB-lite"/>
    </source>
</evidence>
<evidence type="ECO:0000259" key="2">
    <source>
        <dbReference type="PROSITE" id="PS50033"/>
    </source>
</evidence>
<dbReference type="Proteomes" id="UP000799291">
    <property type="component" value="Unassembled WGS sequence"/>
</dbReference>
<dbReference type="GO" id="GO:0005634">
    <property type="term" value="C:nucleus"/>
    <property type="evidence" value="ECO:0007669"/>
    <property type="project" value="TreeGrafter"/>
</dbReference>
<dbReference type="InterPro" id="IPR029071">
    <property type="entry name" value="Ubiquitin-like_domsf"/>
</dbReference>
<dbReference type="CDD" id="cd16105">
    <property type="entry name" value="Ubl_ASPSCR1_like"/>
    <property type="match status" value="1"/>
</dbReference>
<dbReference type="GO" id="GO:0012506">
    <property type="term" value="C:vesicle membrane"/>
    <property type="evidence" value="ECO:0007669"/>
    <property type="project" value="TreeGrafter"/>
</dbReference>
<dbReference type="Gene3D" id="3.10.20.90">
    <property type="entry name" value="Phosphatidylinositol 3-kinase Catalytic Subunit, Chain A, domain 1"/>
    <property type="match status" value="1"/>
</dbReference>
<dbReference type="PROSITE" id="PS50033">
    <property type="entry name" value="UBX"/>
    <property type="match status" value="1"/>
</dbReference>
<dbReference type="GO" id="GO:0006886">
    <property type="term" value="P:intracellular protein transport"/>
    <property type="evidence" value="ECO:0007669"/>
    <property type="project" value="TreeGrafter"/>
</dbReference>
<proteinExistence type="predicted"/>
<dbReference type="Pfam" id="PF00789">
    <property type="entry name" value="UBX"/>
    <property type="match status" value="1"/>
</dbReference>
<dbReference type="AlphaFoldDB" id="A0A6G1J3X4"/>
<feature type="compositionally biased region" description="Polar residues" evidence="1">
    <location>
        <begin position="316"/>
        <end position="325"/>
    </location>
</feature>
<dbReference type="OrthoDB" id="440781at2759"/>
<dbReference type="PANTHER" id="PTHR46467:SF1">
    <property type="entry name" value="TETHER CONTAINING UBX DOMAIN FOR GLUT4"/>
    <property type="match status" value="1"/>
</dbReference>
<sequence length="529" mass="57715">MSHVVVVNSLARTVRIPTTPGKVLNTVKNEACQKFGLNQDQYALKYNNKPVNLSNTIRFANLPQGARLELVQASRSPTVISVALQLPASDKRDLSDRLTEKFASNTSLWEILRHFESGQGTNFNFTQRAVPEISNGSSGAGRMHYEMPVITVMPDHKEYSTFVDLQKTLSQLGFGNSALLKLSYKNSGTPLEEAMAQISQYFKSAEPTPSGAHAESSAQGSSIPSLENAAPEASTAVAGETIRTNEPDPTPMDVDEKPTEEPAPAAPISAVDGPVEQTENIPPSSSSLSTPAPAPSQPSQPLPSPPLRNIQIFAAPTSSTPQAARQTPDESDFEPTKEQAIAHQAAIQRQTRNTRLLSDKELEQQEADRQARLSATAEKGGVLRVRLPDGAFIQTQMLKSDTANDIYAVVSSCLSIHNEPYDLQYRSRAGQPLKMERANKRVFQDLGFSSNELVTFLWGDKASNDARSRKNVLSQQYQQQAQTLRVEEPAALKGEAQTPSQGNAEGKKKMATKAEIEAKMKKFLKFGKK</sequence>
<reference evidence="3" key="1">
    <citation type="journal article" date="2020" name="Stud. Mycol.">
        <title>101 Dothideomycetes genomes: a test case for predicting lifestyles and emergence of pathogens.</title>
        <authorList>
            <person name="Haridas S."/>
            <person name="Albert R."/>
            <person name="Binder M."/>
            <person name="Bloem J."/>
            <person name="Labutti K."/>
            <person name="Salamov A."/>
            <person name="Andreopoulos B."/>
            <person name="Baker S."/>
            <person name="Barry K."/>
            <person name="Bills G."/>
            <person name="Bluhm B."/>
            <person name="Cannon C."/>
            <person name="Castanera R."/>
            <person name="Culley D."/>
            <person name="Daum C."/>
            <person name="Ezra D."/>
            <person name="Gonzalez J."/>
            <person name="Henrissat B."/>
            <person name="Kuo A."/>
            <person name="Liang C."/>
            <person name="Lipzen A."/>
            <person name="Lutzoni F."/>
            <person name="Magnuson J."/>
            <person name="Mondo S."/>
            <person name="Nolan M."/>
            <person name="Ohm R."/>
            <person name="Pangilinan J."/>
            <person name="Park H.-J."/>
            <person name="Ramirez L."/>
            <person name="Alfaro M."/>
            <person name="Sun H."/>
            <person name="Tritt A."/>
            <person name="Yoshinaga Y."/>
            <person name="Zwiers L.-H."/>
            <person name="Turgeon B."/>
            <person name="Goodwin S."/>
            <person name="Spatafora J."/>
            <person name="Crous P."/>
            <person name="Grigoriev I."/>
        </authorList>
    </citation>
    <scope>NUCLEOTIDE SEQUENCE</scope>
    <source>
        <strain evidence="3">CBS 122367</strain>
    </source>
</reference>
<dbReference type="Pfam" id="PF11470">
    <property type="entry name" value="TUG-UBL1"/>
    <property type="match status" value="1"/>
</dbReference>
<feature type="compositionally biased region" description="Polar residues" evidence="1">
    <location>
        <begin position="216"/>
        <end position="225"/>
    </location>
</feature>
<dbReference type="PANTHER" id="PTHR46467">
    <property type="entry name" value="TETHER CONTAINING UBX DOMAIN FOR GLUT4"/>
    <property type="match status" value="1"/>
</dbReference>
<evidence type="ECO:0000313" key="4">
    <source>
        <dbReference type="Proteomes" id="UP000799291"/>
    </source>
</evidence>
<dbReference type="InterPro" id="IPR021569">
    <property type="entry name" value="TUG-UBL1"/>
</dbReference>
<dbReference type="EMBL" id="MU005580">
    <property type="protein sequence ID" value="KAF2684935.1"/>
    <property type="molecule type" value="Genomic_DNA"/>
</dbReference>
<evidence type="ECO:0000313" key="3">
    <source>
        <dbReference type="EMBL" id="KAF2684935.1"/>
    </source>
</evidence>
<keyword evidence="4" id="KW-1185">Reference proteome</keyword>
<feature type="region of interest" description="Disordered" evidence="1">
    <location>
        <begin position="205"/>
        <end position="337"/>
    </location>
</feature>
<dbReference type="InterPro" id="IPR059238">
    <property type="entry name" value="UBX1_UBXN9"/>
</dbReference>
<accession>A0A6G1J3X4</accession>